<evidence type="ECO:0000256" key="3">
    <source>
        <dbReference type="ARBA" id="ARBA00022729"/>
    </source>
</evidence>
<dbReference type="PROSITE" id="PS01040">
    <property type="entry name" value="SBP_BACTERIAL_5"/>
    <property type="match status" value="1"/>
</dbReference>
<feature type="chain" id="PRO_5015433372" evidence="4">
    <location>
        <begin position="25"/>
        <end position="543"/>
    </location>
</feature>
<dbReference type="PIRSF" id="PIRSF002741">
    <property type="entry name" value="MppA"/>
    <property type="match status" value="1"/>
</dbReference>
<dbReference type="InterPro" id="IPR039424">
    <property type="entry name" value="SBP_5"/>
</dbReference>
<organism evidence="6 7">
    <name type="scientific">Kurthia sibirica</name>
    <dbReference type="NCBI Taxonomy" id="202750"/>
    <lineage>
        <taxon>Bacteria</taxon>
        <taxon>Bacillati</taxon>
        <taxon>Bacillota</taxon>
        <taxon>Bacilli</taxon>
        <taxon>Bacillales</taxon>
        <taxon>Caryophanaceae</taxon>
        <taxon>Kurthia</taxon>
    </lineage>
</organism>
<accession>A0A2U3AJR2</accession>
<evidence type="ECO:0000313" key="6">
    <source>
        <dbReference type="EMBL" id="PWI24783.1"/>
    </source>
</evidence>
<dbReference type="GO" id="GO:0043190">
    <property type="term" value="C:ATP-binding cassette (ABC) transporter complex"/>
    <property type="evidence" value="ECO:0007669"/>
    <property type="project" value="InterPro"/>
</dbReference>
<name>A0A2U3AJR2_9BACL</name>
<evidence type="ECO:0000259" key="5">
    <source>
        <dbReference type="Pfam" id="PF00496"/>
    </source>
</evidence>
<dbReference type="Proteomes" id="UP000245938">
    <property type="component" value="Unassembled WGS sequence"/>
</dbReference>
<feature type="domain" description="Solute-binding protein family 5" evidence="5">
    <location>
        <begin position="79"/>
        <end position="444"/>
    </location>
</feature>
<dbReference type="GO" id="GO:1904680">
    <property type="term" value="F:peptide transmembrane transporter activity"/>
    <property type="evidence" value="ECO:0007669"/>
    <property type="project" value="TreeGrafter"/>
</dbReference>
<dbReference type="PANTHER" id="PTHR30290">
    <property type="entry name" value="PERIPLASMIC BINDING COMPONENT OF ABC TRANSPORTER"/>
    <property type="match status" value="1"/>
</dbReference>
<dbReference type="Gene3D" id="3.40.190.10">
    <property type="entry name" value="Periplasmic binding protein-like II"/>
    <property type="match status" value="1"/>
</dbReference>
<keyword evidence="3 4" id="KW-0732">Signal</keyword>
<dbReference type="GO" id="GO:0042597">
    <property type="term" value="C:periplasmic space"/>
    <property type="evidence" value="ECO:0007669"/>
    <property type="project" value="UniProtKB-ARBA"/>
</dbReference>
<reference evidence="6 7" key="1">
    <citation type="submission" date="2018-05" db="EMBL/GenBank/DDBJ databases">
        <title>Kurthia sibirica genome sequence.</title>
        <authorList>
            <person name="Maclea K.S."/>
            <person name="Goen A.E."/>
        </authorList>
    </citation>
    <scope>NUCLEOTIDE SEQUENCE [LARGE SCALE GENOMIC DNA]</scope>
    <source>
        <strain evidence="6 7">ATCC 49154</strain>
    </source>
</reference>
<gene>
    <name evidence="6" type="ORF">DEX24_11710</name>
</gene>
<dbReference type="RefSeq" id="WP_109306614.1">
    <property type="nucleotide sequence ID" value="NZ_BJUF01000041.1"/>
</dbReference>
<sequence>MKKILRLLFVVTAYATLLIGCGKAVDQTTDVSTNASVAKELTVGIPNDFGPINLYTESEDWINEMVYDKLMASSPYIEKPIPWLAEKVTKENDTTWTVVVRDGIKWQDNQKFTAEDVKFTYEYYRDGAQNRYTHHVNEVPSIKAIDIAKDGKTLTFTCEYACPQLDTITFADLPILPEHIWKGVENPRKVTELAIGTGPYKLTEYKAGDHYTLQANTDYFKGEPTVSKINLPIISDSTAMFNALKTGEIDISKRTVPTELESSLLSSDFKLAKVSALSIVQLGMNFTKEPFADETFRAALSNAINQDALVKTVGSGVSGVEGYPHKDSPWTNPTNKQPFDQNAAITAFDKLGYKDLDGDSFRENQAGKKVTFKLIVASNEPIYVRVAELIKKQLADVGFDVHVKAEEPTTFAADSNDKNYDLYVSLIGPHGAADPDQFIMSNRSGYLWTKDLSYPAMDSLQKEWEATSTAEARKAVSFKLQTLYNAQPTAISLYYPEAVYAYNAKKYDGYVETLGFGIINKYSFLSRAVQKEVSTTTPDLLSK</sequence>
<evidence type="ECO:0000256" key="2">
    <source>
        <dbReference type="ARBA" id="ARBA00005695"/>
    </source>
</evidence>
<dbReference type="InterPro" id="IPR023765">
    <property type="entry name" value="SBP_5_CS"/>
</dbReference>
<dbReference type="SUPFAM" id="SSF53850">
    <property type="entry name" value="Periplasmic binding protein-like II"/>
    <property type="match status" value="1"/>
</dbReference>
<evidence type="ECO:0000256" key="1">
    <source>
        <dbReference type="ARBA" id="ARBA00004193"/>
    </source>
</evidence>
<dbReference type="EMBL" id="QFVR01000016">
    <property type="protein sequence ID" value="PWI24783.1"/>
    <property type="molecule type" value="Genomic_DNA"/>
</dbReference>
<feature type="signal peptide" evidence="4">
    <location>
        <begin position="1"/>
        <end position="24"/>
    </location>
</feature>
<comment type="subcellular location">
    <subcellularLocation>
        <location evidence="1">Cell membrane</location>
        <topology evidence="1">Lipid-anchor</topology>
    </subcellularLocation>
</comment>
<dbReference type="InterPro" id="IPR000914">
    <property type="entry name" value="SBP_5_dom"/>
</dbReference>
<evidence type="ECO:0000313" key="7">
    <source>
        <dbReference type="Proteomes" id="UP000245938"/>
    </source>
</evidence>
<dbReference type="PROSITE" id="PS51257">
    <property type="entry name" value="PROKAR_LIPOPROTEIN"/>
    <property type="match status" value="1"/>
</dbReference>
<dbReference type="OrthoDB" id="9796817at2"/>
<comment type="caution">
    <text evidence="6">The sequence shown here is derived from an EMBL/GenBank/DDBJ whole genome shotgun (WGS) entry which is preliminary data.</text>
</comment>
<protein>
    <submittedName>
        <fullName evidence="6">ABC transporter substrate-binding protein</fullName>
    </submittedName>
</protein>
<dbReference type="Gene3D" id="3.10.105.10">
    <property type="entry name" value="Dipeptide-binding Protein, Domain 3"/>
    <property type="match status" value="1"/>
</dbReference>
<comment type="similarity">
    <text evidence="2">Belongs to the bacterial solute-binding protein 5 family.</text>
</comment>
<dbReference type="Pfam" id="PF00496">
    <property type="entry name" value="SBP_bac_5"/>
    <property type="match status" value="1"/>
</dbReference>
<keyword evidence="7" id="KW-1185">Reference proteome</keyword>
<dbReference type="InterPro" id="IPR030678">
    <property type="entry name" value="Peptide/Ni-bd"/>
</dbReference>
<evidence type="ECO:0000256" key="4">
    <source>
        <dbReference type="SAM" id="SignalP"/>
    </source>
</evidence>
<proteinExistence type="inferred from homology"/>
<dbReference type="AlphaFoldDB" id="A0A2U3AJR2"/>
<dbReference type="GO" id="GO:0015833">
    <property type="term" value="P:peptide transport"/>
    <property type="evidence" value="ECO:0007669"/>
    <property type="project" value="TreeGrafter"/>
</dbReference>